<evidence type="ECO:0000256" key="2">
    <source>
        <dbReference type="ARBA" id="ARBA00022630"/>
    </source>
</evidence>
<gene>
    <name evidence="5" type="ORF">CR205_18345</name>
</gene>
<dbReference type="AlphaFoldDB" id="A0A2W0HFK2"/>
<evidence type="ECO:0000313" key="6">
    <source>
        <dbReference type="Proteomes" id="UP000248066"/>
    </source>
</evidence>
<dbReference type="InterPro" id="IPR002563">
    <property type="entry name" value="Flavin_Rdtase-like_dom"/>
</dbReference>
<dbReference type="InterPro" id="IPR052174">
    <property type="entry name" value="Flavoredoxin"/>
</dbReference>
<dbReference type="PANTHER" id="PTHR43567:SF1">
    <property type="entry name" value="FLAVOREDOXIN"/>
    <property type="match status" value="1"/>
</dbReference>
<comment type="caution">
    <text evidence="5">The sequence shown here is derived from an EMBL/GenBank/DDBJ whole genome shotgun (WGS) entry which is preliminary data.</text>
</comment>
<dbReference type="EMBL" id="PDOF01000004">
    <property type="protein sequence ID" value="PYZ95692.1"/>
    <property type="molecule type" value="Genomic_DNA"/>
</dbReference>
<dbReference type="Gene3D" id="2.30.110.10">
    <property type="entry name" value="Electron Transport, Fmn-binding Protein, Chain A"/>
    <property type="match status" value="1"/>
</dbReference>
<keyword evidence="6" id="KW-1185">Reference proteome</keyword>
<feature type="domain" description="Flavin reductase like" evidence="4">
    <location>
        <begin position="10"/>
        <end position="153"/>
    </location>
</feature>
<dbReference type="RefSeq" id="WP_110521813.1">
    <property type="nucleotide sequence ID" value="NZ_PDOF01000004.1"/>
</dbReference>
<dbReference type="Proteomes" id="UP000248066">
    <property type="component" value="Unassembled WGS sequence"/>
</dbReference>
<evidence type="ECO:0000256" key="3">
    <source>
        <dbReference type="ARBA" id="ARBA00038054"/>
    </source>
</evidence>
<evidence type="ECO:0000313" key="5">
    <source>
        <dbReference type="EMBL" id="PYZ95692.1"/>
    </source>
</evidence>
<dbReference type="GO" id="GO:0010181">
    <property type="term" value="F:FMN binding"/>
    <property type="evidence" value="ECO:0007669"/>
    <property type="project" value="InterPro"/>
</dbReference>
<proteinExistence type="inferred from homology"/>
<dbReference type="InterPro" id="IPR012349">
    <property type="entry name" value="Split_barrel_FMN-bd"/>
</dbReference>
<dbReference type="Pfam" id="PF01613">
    <property type="entry name" value="Flavin_Reduct"/>
    <property type="match status" value="1"/>
</dbReference>
<evidence type="ECO:0000259" key="4">
    <source>
        <dbReference type="SMART" id="SM00903"/>
    </source>
</evidence>
<dbReference type="GO" id="GO:0016646">
    <property type="term" value="F:oxidoreductase activity, acting on the CH-NH group of donors, NAD or NADP as acceptor"/>
    <property type="evidence" value="ECO:0007669"/>
    <property type="project" value="UniProtKB-ARBA"/>
</dbReference>
<dbReference type="PANTHER" id="PTHR43567">
    <property type="entry name" value="FLAVOREDOXIN-RELATED-RELATED"/>
    <property type="match status" value="1"/>
</dbReference>
<organism evidence="5 6">
    <name type="scientific">Alteribacter lacisalsi</name>
    <dbReference type="NCBI Taxonomy" id="2045244"/>
    <lineage>
        <taxon>Bacteria</taxon>
        <taxon>Bacillati</taxon>
        <taxon>Bacillota</taxon>
        <taxon>Bacilli</taxon>
        <taxon>Bacillales</taxon>
        <taxon>Bacillaceae</taxon>
        <taxon>Alteribacter</taxon>
    </lineage>
</organism>
<evidence type="ECO:0000256" key="1">
    <source>
        <dbReference type="ARBA" id="ARBA00001917"/>
    </source>
</evidence>
<dbReference type="OrthoDB" id="9794638at2"/>
<dbReference type="SUPFAM" id="SSF50475">
    <property type="entry name" value="FMN-binding split barrel"/>
    <property type="match status" value="1"/>
</dbReference>
<keyword evidence="2" id="KW-0285">Flavoprotein</keyword>
<protein>
    <submittedName>
        <fullName evidence="5">Flavin oxidoreductase</fullName>
    </submittedName>
</protein>
<comment type="cofactor">
    <cofactor evidence="1">
        <name>FMN</name>
        <dbReference type="ChEBI" id="CHEBI:58210"/>
    </cofactor>
</comment>
<reference evidence="5 6" key="1">
    <citation type="submission" date="2017-10" db="EMBL/GenBank/DDBJ databases">
        <title>Bacillus sp. nov., a halophilic bacterium isolated from a Yangshapao Lake.</title>
        <authorList>
            <person name="Wang H."/>
        </authorList>
    </citation>
    <scope>NUCLEOTIDE SEQUENCE [LARGE SCALE GENOMIC DNA]</scope>
    <source>
        <strain evidence="5 6">YSP-3</strain>
    </source>
</reference>
<accession>A0A2W0HFK2</accession>
<dbReference type="SMART" id="SM00903">
    <property type="entry name" value="Flavin_Reduct"/>
    <property type="match status" value="1"/>
</dbReference>
<comment type="similarity">
    <text evidence="3">Belongs to the flavoredoxin family.</text>
</comment>
<name>A0A2W0HFK2_9BACI</name>
<sequence>MLTSTHQTVMHSYPGLVALVTAKSGDTQNIMAAGWHSYISFTPPIYGVAVAEERFTHHLIKASGSFAINFVPAEYARYIDGAGKETGADGDKFKRLGISWKKGETIDAPILTEAYVAYECKVMDINRYGDHDWIVGEMTRFHRDEDVFGPDRLPDFEKVNLPLYLGRSKYLVADRHTSVVEMPYKREK</sequence>